<dbReference type="SUPFAM" id="SSF57701">
    <property type="entry name" value="Zn2/Cys6 DNA-binding domain"/>
    <property type="match status" value="1"/>
</dbReference>
<dbReference type="Pfam" id="PF00172">
    <property type="entry name" value="Zn_clus"/>
    <property type="match status" value="1"/>
</dbReference>
<proteinExistence type="predicted"/>
<dbReference type="GO" id="GO:0045944">
    <property type="term" value="P:positive regulation of transcription by RNA polymerase II"/>
    <property type="evidence" value="ECO:0007669"/>
    <property type="project" value="TreeGrafter"/>
</dbReference>
<dbReference type="InterPro" id="IPR007219">
    <property type="entry name" value="XnlR_reg_dom"/>
</dbReference>
<keyword evidence="9" id="KW-0812">Transmembrane</keyword>
<dbReference type="InterPro" id="IPR052202">
    <property type="entry name" value="Yeast_MetPath_Reg"/>
</dbReference>
<keyword evidence="2" id="KW-0479">Metal-binding</keyword>
<evidence type="ECO:0000256" key="9">
    <source>
        <dbReference type="SAM" id="Phobius"/>
    </source>
</evidence>
<feature type="compositionally biased region" description="Polar residues" evidence="8">
    <location>
        <begin position="198"/>
        <end position="208"/>
    </location>
</feature>
<keyword evidence="4" id="KW-0805">Transcription regulation</keyword>
<dbReference type="GO" id="GO:0005634">
    <property type="term" value="C:nucleus"/>
    <property type="evidence" value="ECO:0007669"/>
    <property type="project" value="UniProtKB-SubCell"/>
</dbReference>
<dbReference type="CDD" id="cd00067">
    <property type="entry name" value="GAL4"/>
    <property type="match status" value="1"/>
</dbReference>
<dbReference type="PROSITE" id="PS00463">
    <property type="entry name" value="ZN2_CY6_FUNGAL_1"/>
    <property type="match status" value="1"/>
</dbReference>
<evidence type="ECO:0000259" key="10">
    <source>
        <dbReference type="PROSITE" id="PS50048"/>
    </source>
</evidence>
<dbReference type="InterPro" id="IPR001138">
    <property type="entry name" value="Zn2Cys6_DnaBD"/>
</dbReference>
<feature type="region of interest" description="Disordered" evidence="8">
    <location>
        <begin position="198"/>
        <end position="217"/>
    </location>
</feature>
<gene>
    <name evidence="11" type="ORF">ASPACDRAFT_1865648</name>
</gene>
<name>A0A1L9X116_ASPA1</name>
<dbReference type="Proteomes" id="UP000184546">
    <property type="component" value="Unassembled WGS sequence"/>
</dbReference>
<evidence type="ECO:0000256" key="6">
    <source>
        <dbReference type="ARBA" id="ARBA00023163"/>
    </source>
</evidence>
<evidence type="ECO:0000256" key="7">
    <source>
        <dbReference type="ARBA" id="ARBA00023242"/>
    </source>
</evidence>
<dbReference type="PANTHER" id="PTHR47782:SF1">
    <property type="entry name" value="PYRIMIDINE PATHWAY REGULATORY PROTEIN 1"/>
    <property type="match status" value="1"/>
</dbReference>
<dbReference type="GO" id="GO:0006351">
    <property type="term" value="P:DNA-templated transcription"/>
    <property type="evidence" value="ECO:0007669"/>
    <property type="project" value="InterPro"/>
</dbReference>
<dbReference type="STRING" id="690307.A0A1L9X116"/>
<dbReference type="VEuPathDB" id="FungiDB:ASPACDRAFT_1865648"/>
<dbReference type="PANTHER" id="PTHR47782">
    <property type="entry name" value="ZN(II)2CYS6 TRANSCRIPTION FACTOR (EUROFUNG)-RELATED"/>
    <property type="match status" value="1"/>
</dbReference>
<keyword evidence="12" id="KW-1185">Reference proteome</keyword>
<keyword evidence="9" id="KW-1133">Transmembrane helix</keyword>
<keyword evidence="7" id="KW-0539">Nucleus</keyword>
<evidence type="ECO:0000256" key="2">
    <source>
        <dbReference type="ARBA" id="ARBA00022723"/>
    </source>
</evidence>
<comment type="subcellular location">
    <subcellularLocation>
        <location evidence="1">Nucleus</location>
    </subcellularLocation>
</comment>
<keyword evidence="9" id="KW-0472">Membrane</keyword>
<dbReference type="AlphaFoldDB" id="A0A1L9X116"/>
<keyword evidence="6" id="KW-0804">Transcription</keyword>
<dbReference type="RefSeq" id="XP_020058318.1">
    <property type="nucleotide sequence ID" value="XM_020197863.1"/>
</dbReference>
<keyword evidence="5" id="KW-0238">DNA-binding</keyword>
<feature type="transmembrane region" description="Helical" evidence="9">
    <location>
        <begin position="310"/>
        <end position="331"/>
    </location>
</feature>
<evidence type="ECO:0000256" key="3">
    <source>
        <dbReference type="ARBA" id="ARBA00022833"/>
    </source>
</evidence>
<feature type="region of interest" description="Disordered" evidence="8">
    <location>
        <begin position="93"/>
        <end position="153"/>
    </location>
</feature>
<reference evidence="12" key="1">
    <citation type="journal article" date="2017" name="Genome Biol.">
        <title>Comparative genomics reveals high biological diversity and specific adaptations in the industrially and medically important fungal genus Aspergillus.</title>
        <authorList>
            <person name="de Vries R.P."/>
            <person name="Riley R."/>
            <person name="Wiebenga A."/>
            <person name="Aguilar-Osorio G."/>
            <person name="Amillis S."/>
            <person name="Uchima C.A."/>
            <person name="Anderluh G."/>
            <person name="Asadollahi M."/>
            <person name="Askin M."/>
            <person name="Barry K."/>
            <person name="Battaglia E."/>
            <person name="Bayram O."/>
            <person name="Benocci T."/>
            <person name="Braus-Stromeyer S.A."/>
            <person name="Caldana C."/>
            <person name="Canovas D."/>
            <person name="Cerqueira G.C."/>
            <person name="Chen F."/>
            <person name="Chen W."/>
            <person name="Choi C."/>
            <person name="Clum A."/>
            <person name="Dos Santos R.A."/>
            <person name="Damasio A.R."/>
            <person name="Diallinas G."/>
            <person name="Emri T."/>
            <person name="Fekete E."/>
            <person name="Flipphi M."/>
            <person name="Freyberg S."/>
            <person name="Gallo A."/>
            <person name="Gournas C."/>
            <person name="Habgood R."/>
            <person name="Hainaut M."/>
            <person name="Harispe M.L."/>
            <person name="Henrissat B."/>
            <person name="Hilden K.S."/>
            <person name="Hope R."/>
            <person name="Hossain A."/>
            <person name="Karabika E."/>
            <person name="Karaffa L."/>
            <person name="Karanyi Z."/>
            <person name="Krasevec N."/>
            <person name="Kuo A."/>
            <person name="Kusch H."/>
            <person name="LaButti K."/>
            <person name="Lagendijk E.L."/>
            <person name="Lapidus A."/>
            <person name="Levasseur A."/>
            <person name="Lindquist E."/>
            <person name="Lipzen A."/>
            <person name="Logrieco A.F."/>
            <person name="MacCabe A."/>
            <person name="Maekelae M.R."/>
            <person name="Malavazi I."/>
            <person name="Melin P."/>
            <person name="Meyer V."/>
            <person name="Mielnichuk N."/>
            <person name="Miskei M."/>
            <person name="Molnar A.P."/>
            <person name="Mule G."/>
            <person name="Ngan C.Y."/>
            <person name="Orejas M."/>
            <person name="Orosz E."/>
            <person name="Ouedraogo J.P."/>
            <person name="Overkamp K.M."/>
            <person name="Park H.-S."/>
            <person name="Perrone G."/>
            <person name="Piumi F."/>
            <person name="Punt P.J."/>
            <person name="Ram A.F."/>
            <person name="Ramon A."/>
            <person name="Rauscher S."/>
            <person name="Record E."/>
            <person name="Riano-Pachon D.M."/>
            <person name="Robert V."/>
            <person name="Roehrig J."/>
            <person name="Ruller R."/>
            <person name="Salamov A."/>
            <person name="Salih N.S."/>
            <person name="Samson R.A."/>
            <person name="Sandor E."/>
            <person name="Sanguinetti M."/>
            <person name="Schuetze T."/>
            <person name="Sepcic K."/>
            <person name="Shelest E."/>
            <person name="Sherlock G."/>
            <person name="Sophianopoulou V."/>
            <person name="Squina F.M."/>
            <person name="Sun H."/>
            <person name="Susca A."/>
            <person name="Todd R.B."/>
            <person name="Tsang A."/>
            <person name="Unkles S.E."/>
            <person name="van de Wiele N."/>
            <person name="van Rossen-Uffink D."/>
            <person name="Oliveira J.V."/>
            <person name="Vesth T.C."/>
            <person name="Visser J."/>
            <person name="Yu J.-H."/>
            <person name="Zhou M."/>
            <person name="Andersen M.R."/>
            <person name="Archer D.B."/>
            <person name="Baker S.E."/>
            <person name="Benoit I."/>
            <person name="Brakhage A.A."/>
            <person name="Braus G.H."/>
            <person name="Fischer R."/>
            <person name="Frisvad J.C."/>
            <person name="Goldman G.H."/>
            <person name="Houbraken J."/>
            <person name="Oakley B."/>
            <person name="Pocsi I."/>
            <person name="Scazzocchio C."/>
            <person name="Seiboth B."/>
            <person name="vanKuyk P.A."/>
            <person name="Wortman J."/>
            <person name="Dyer P.S."/>
            <person name="Grigoriev I.V."/>
        </authorList>
    </citation>
    <scope>NUCLEOTIDE SEQUENCE [LARGE SCALE GENOMIC DNA]</scope>
    <source>
        <strain evidence="12">ATCC 16872 / CBS 172.66 / WB 5094</strain>
    </source>
</reference>
<evidence type="ECO:0000313" key="11">
    <source>
        <dbReference type="EMBL" id="OJK01979.1"/>
    </source>
</evidence>
<protein>
    <recommendedName>
        <fullName evidence="10">Zn(2)-C6 fungal-type domain-containing protein</fullName>
    </recommendedName>
</protein>
<feature type="domain" description="Zn(2)-C6 fungal-type" evidence="10">
    <location>
        <begin position="20"/>
        <end position="50"/>
    </location>
</feature>
<dbReference type="GO" id="GO:0043565">
    <property type="term" value="F:sequence-specific DNA binding"/>
    <property type="evidence" value="ECO:0007669"/>
    <property type="project" value="TreeGrafter"/>
</dbReference>
<dbReference type="SMART" id="SM00906">
    <property type="entry name" value="Fungal_trans"/>
    <property type="match status" value="1"/>
</dbReference>
<dbReference type="GO" id="GO:0008270">
    <property type="term" value="F:zinc ion binding"/>
    <property type="evidence" value="ECO:0007669"/>
    <property type="project" value="InterPro"/>
</dbReference>
<feature type="transmembrane region" description="Helical" evidence="9">
    <location>
        <begin position="343"/>
        <end position="371"/>
    </location>
</feature>
<keyword evidence="3" id="KW-0862">Zinc</keyword>
<evidence type="ECO:0000256" key="8">
    <source>
        <dbReference type="SAM" id="MobiDB-lite"/>
    </source>
</evidence>
<organism evidence="11 12">
    <name type="scientific">Aspergillus aculeatus (strain ATCC 16872 / CBS 172.66 / WB 5094)</name>
    <dbReference type="NCBI Taxonomy" id="690307"/>
    <lineage>
        <taxon>Eukaryota</taxon>
        <taxon>Fungi</taxon>
        <taxon>Dikarya</taxon>
        <taxon>Ascomycota</taxon>
        <taxon>Pezizomycotina</taxon>
        <taxon>Eurotiomycetes</taxon>
        <taxon>Eurotiomycetidae</taxon>
        <taxon>Eurotiales</taxon>
        <taxon>Aspergillaceae</taxon>
        <taxon>Aspergillus</taxon>
        <taxon>Aspergillus subgen. Circumdati</taxon>
    </lineage>
</organism>
<dbReference type="EMBL" id="KV878973">
    <property type="protein sequence ID" value="OJK01979.1"/>
    <property type="molecule type" value="Genomic_DNA"/>
</dbReference>
<dbReference type="OMA" id="QWWPSVR"/>
<dbReference type="InterPro" id="IPR036864">
    <property type="entry name" value="Zn2-C6_fun-type_DNA-bd_sf"/>
</dbReference>
<evidence type="ECO:0000256" key="1">
    <source>
        <dbReference type="ARBA" id="ARBA00004123"/>
    </source>
</evidence>
<dbReference type="Gene3D" id="4.10.240.10">
    <property type="entry name" value="Zn(2)-C6 fungal-type DNA-binding domain"/>
    <property type="match status" value="1"/>
</dbReference>
<dbReference type="GO" id="GO:0000981">
    <property type="term" value="F:DNA-binding transcription factor activity, RNA polymerase II-specific"/>
    <property type="evidence" value="ECO:0007669"/>
    <property type="project" value="InterPro"/>
</dbReference>
<dbReference type="PROSITE" id="PS50048">
    <property type="entry name" value="ZN2_CY6_FUNGAL_2"/>
    <property type="match status" value="1"/>
</dbReference>
<evidence type="ECO:0000256" key="5">
    <source>
        <dbReference type="ARBA" id="ARBA00023125"/>
    </source>
</evidence>
<dbReference type="OrthoDB" id="25921at2759"/>
<dbReference type="SMART" id="SM00066">
    <property type="entry name" value="GAL4"/>
    <property type="match status" value="1"/>
</dbReference>
<sequence>MSPRSQDAAAPTPAKKVRLACRRCRAKRIKCDGGIPACSNCARAKESCVDVDGRNNDISIPRDYAVRCHARIEWLEEQLLLIDPDFDLSKAPPIDQSVLPNTVPRRTPSLTPTGNTAVHLPSAPGKSNTRKRPFDSLHASDTAEKEAATPSAEARSVAMDLGMLSLHSDSRQKYYLGSSSGLFFTKLIGADGPLSPATSTSSYGTWGNSKRRTAPSPSPEAYRLLYNKLRRDLPSPDEANHLIGIYLQELHVDHPFLHATSLFNAYNALWFCSERGYQGNVDLNGWPKEMEPFSYNGRFDKVADADMTPISIFAAALHVFMVLSLAATILTRNKNFEYPPARFYAIASTAAAECLSGISVTALQSILLFIVQGMVGPTNLSIWTLVHIAMSHAIDLGLHREPKNDADNSPTALALRRLIFYTIYNLDRSISTIQGRPLGIRDETFDIRLPGLNEFVVDETASTNVNSHSELRFSIHRFKLDALISEIKLLLYHLPNRSNALSWPTDTAGEQARIKTGLDQWLADVRATRTPSEELTTTTTHHDEDHRIHIYNRLDSQEHLYYTWRNIHGIFASGATIIYCFWASPELQAVVPFKEALQCLRVCSNLLSIGGQWWPSVRHGKENFDRIVDLTVERLSQKHHHHQQVQQHQLSATGANTLQDPTTSAVDDGPFPPAYPPVPTDGATPNMQQQHEQEAVENLLGLASVACDAGLGGDLDLEMATQHDPIMESFFTEYLQGDWSWDPFSTGLEPLP</sequence>
<dbReference type="Pfam" id="PF04082">
    <property type="entry name" value="Fungal_trans"/>
    <property type="match status" value="1"/>
</dbReference>
<dbReference type="GeneID" id="30971677"/>
<accession>A0A1L9X116</accession>
<dbReference type="CDD" id="cd12148">
    <property type="entry name" value="fungal_TF_MHR"/>
    <property type="match status" value="1"/>
</dbReference>
<evidence type="ECO:0000256" key="4">
    <source>
        <dbReference type="ARBA" id="ARBA00023015"/>
    </source>
</evidence>
<evidence type="ECO:0000313" key="12">
    <source>
        <dbReference type="Proteomes" id="UP000184546"/>
    </source>
</evidence>